<proteinExistence type="predicted"/>
<name>A0A1V9F3H3_9BACT</name>
<dbReference type="RefSeq" id="WP_081197912.1">
    <property type="nucleotide sequence ID" value="NZ_FOCZ01000009.1"/>
</dbReference>
<protein>
    <recommendedName>
        <fullName evidence="3">Knr4/Smi1-like domain-containing protein</fullName>
    </recommendedName>
</protein>
<organism evidence="1 2">
    <name type="scientific">Niastella yeongjuensis</name>
    <dbReference type="NCBI Taxonomy" id="354355"/>
    <lineage>
        <taxon>Bacteria</taxon>
        <taxon>Pseudomonadati</taxon>
        <taxon>Bacteroidota</taxon>
        <taxon>Chitinophagia</taxon>
        <taxon>Chitinophagales</taxon>
        <taxon>Chitinophagaceae</taxon>
        <taxon>Niastella</taxon>
    </lineage>
</organism>
<evidence type="ECO:0000313" key="1">
    <source>
        <dbReference type="EMBL" id="OQP52817.1"/>
    </source>
</evidence>
<evidence type="ECO:0008006" key="3">
    <source>
        <dbReference type="Google" id="ProtNLM"/>
    </source>
</evidence>
<evidence type="ECO:0000313" key="2">
    <source>
        <dbReference type="Proteomes" id="UP000192610"/>
    </source>
</evidence>
<dbReference type="EMBL" id="LVXG01000007">
    <property type="protein sequence ID" value="OQP52817.1"/>
    <property type="molecule type" value="Genomic_DNA"/>
</dbReference>
<dbReference type="Proteomes" id="UP000192610">
    <property type="component" value="Unassembled WGS sequence"/>
</dbReference>
<dbReference type="OrthoDB" id="6058590at2"/>
<reference evidence="2" key="1">
    <citation type="submission" date="2016-04" db="EMBL/GenBank/DDBJ databases">
        <authorList>
            <person name="Chen L."/>
            <person name="Zhuang W."/>
            <person name="Wang G."/>
        </authorList>
    </citation>
    <scope>NUCLEOTIDE SEQUENCE [LARGE SCALE GENOMIC DNA]</scope>
    <source>
        <strain evidence="2">17621</strain>
    </source>
</reference>
<keyword evidence="2" id="KW-1185">Reference proteome</keyword>
<gene>
    <name evidence="1" type="ORF">A4H97_24265</name>
</gene>
<dbReference type="STRING" id="354355.SAMN05660816_04741"/>
<comment type="caution">
    <text evidence="1">The sequence shown here is derived from an EMBL/GenBank/DDBJ whole genome shotgun (WGS) entry which is preliminary data.</text>
</comment>
<dbReference type="AlphaFoldDB" id="A0A1V9F3H3"/>
<accession>A0A1V9F3H3</accession>
<dbReference type="InterPro" id="IPR037883">
    <property type="entry name" value="Knr4/Smi1-like_sf"/>
</dbReference>
<sequence length="120" mass="14495">MNILNESYLKFQFVYPQEFSRIVELGLINIQPWEILVDERAKLRYEGLKSRYPDRKIIPFAQRRDCDDVACWDLNNEGKLVIIHDYASVGYEFVKEYNTFWDWFREAVDDMIDFVNDEIV</sequence>
<dbReference type="SUPFAM" id="SSF160631">
    <property type="entry name" value="SMI1/KNR4-like"/>
    <property type="match status" value="1"/>
</dbReference>